<dbReference type="EMBL" id="JACIJK010000003">
    <property type="protein sequence ID" value="MBB5714403.1"/>
    <property type="molecule type" value="Genomic_DNA"/>
</dbReference>
<dbReference type="AlphaFoldDB" id="A0A7W9BCB6"/>
<gene>
    <name evidence="1" type="ORF">FHS94_001234</name>
</gene>
<accession>A0A7W9BCB6</accession>
<evidence type="ECO:0000313" key="2">
    <source>
        <dbReference type="Proteomes" id="UP000546200"/>
    </source>
</evidence>
<sequence length="239" mass="26448">MSNHTILTSEEHRELRVSTTREAGAGDAVMSALVVPDEFRRVQNEYPILFRLNLERDRYTALALFGFENGENLFLDGDRWDARYRPLSIDIQPFLIGRPATEGGEAQVHVDLDSPRIATGGEGVRVFDEDGRPTPYLETIAEQLGALDAGWRGSDDFFAALTRYDLIEPLTIDVTLDSGSEHRLAGYHGIDEDRLQALDASELGDLHEAGHLMPIFMALASLSNLAKLIARKNAVVARG</sequence>
<organism evidence="1 2">
    <name type="scientific">Sphingomonas aerophila</name>
    <dbReference type="NCBI Taxonomy" id="1344948"/>
    <lineage>
        <taxon>Bacteria</taxon>
        <taxon>Pseudomonadati</taxon>
        <taxon>Pseudomonadota</taxon>
        <taxon>Alphaproteobacteria</taxon>
        <taxon>Sphingomonadales</taxon>
        <taxon>Sphingomonadaceae</taxon>
        <taxon>Sphingomonas</taxon>
    </lineage>
</organism>
<evidence type="ECO:0008006" key="3">
    <source>
        <dbReference type="Google" id="ProtNLM"/>
    </source>
</evidence>
<keyword evidence="2" id="KW-1185">Reference proteome</keyword>
<evidence type="ECO:0000313" key="1">
    <source>
        <dbReference type="EMBL" id="MBB5714403.1"/>
    </source>
</evidence>
<name>A0A7W9BCB6_9SPHN</name>
<dbReference type="InterPro" id="IPR010836">
    <property type="entry name" value="SapC"/>
</dbReference>
<dbReference type="Pfam" id="PF07277">
    <property type="entry name" value="SapC"/>
    <property type="match status" value="1"/>
</dbReference>
<proteinExistence type="predicted"/>
<dbReference type="RefSeq" id="WP_184055664.1">
    <property type="nucleotide sequence ID" value="NZ_JACIJK010000003.1"/>
</dbReference>
<dbReference type="Proteomes" id="UP000546200">
    <property type="component" value="Unassembled WGS sequence"/>
</dbReference>
<protein>
    <recommendedName>
        <fullName evidence="3">Multidrug transporter</fullName>
    </recommendedName>
</protein>
<comment type="caution">
    <text evidence="1">The sequence shown here is derived from an EMBL/GenBank/DDBJ whole genome shotgun (WGS) entry which is preliminary data.</text>
</comment>
<reference evidence="1 2" key="1">
    <citation type="submission" date="2020-08" db="EMBL/GenBank/DDBJ databases">
        <title>Genomic Encyclopedia of Type Strains, Phase IV (KMG-IV): sequencing the most valuable type-strain genomes for metagenomic binning, comparative biology and taxonomic classification.</title>
        <authorList>
            <person name="Goeker M."/>
        </authorList>
    </citation>
    <scope>NUCLEOTIDE SEQUENCE [LARGE SCALE GENOMIC DNA]</scope>
    <source>
        <strain evidence="1 2">DSM 100044</strain>
    </source>
</reference>